<evidence type="ECO:0000313" key="2">
    <source>
        <dbReference type="Proteomes" id="UP000185936"/>
    </source>
</evidence>
<sequence length="40" mass="4414">MESHERDVGVRLAQFGILVASRVSQLCRFRGSVSVSHIDA</sequence>
<name>A0A1N7FZ31_9EURY</name>
<accession>A0A1N7FZ31</accession>
<dbReference type="EMBL" id="FTNR01000009">
    <property type="protein sequence ID" value="SIS05581.1"/>
    <property type="molecule type" value="Genomic_DNA"/>
</dbReference>
<proteinExistence type="predicted"/>
<protein>
    <submittedName>
        <fullName evidence="1">Uncharacterized protein</fullName>
    </submittedName>
</protein>
<gene>
    <name evidence="1" type="ORF">SAMN05421752_10926</name>
</gene>
<evidence type="ECO:0000313" key="1">
    <source>
        <dbReference type="EMBL" id="SIS05581.1"/>
    </source>
</evidence>
<keyword evidence="2" id="KW-1185">Reference proteome</keyword>
<dbReference type="Proteomes" id="UP000185936">
    <property type="component" value="Unassembled WGS sequence"/>
</dbReference>
<dbReference type="AlphaFoldDB" id="A0A1N7FZ31"/>
<reference evidence="2" key="1">
    <citation type="submission" date="2017-01" db="EMBL/GenBank/DDBJ databases">
        <authorList>
            <person name="Varghese N."/>
            <person name="Submissions S."/>
        </authorList>
    </citation>
    <scope>NUCLEOTIDE SEQUENCE [LARGE SCALE GENOMIC DNA]</scope>
    <source>
        <strain evidence="2">type strain: HArc-</strain>
    </source>
</reference>
<dbReference type="STRING" id="308853.SAMN05421752_10926"/>
<organism evidence="1 2">
    <name type="scientific">Natronorubrum thiooxidans</name>
    <dbReference type="NCBI Taxonomy" id="308853"/>
    <lineage>
        <taxon>Archaea</taxon>
        <taxon>Methanobacteriati</taxon>
        <taxon>Methanobacteriota</taxon>
        <taxon>Stenosarchaea group</taxon>
        <taxon>Halobacteria</taxon>
        <taxon>Halobacteriales</taxon>
        <taxon>Natrialbaceae</taxon>
        <taxon>Natronorubrum</taxon>
    </lineage>
</organism>